<dbReference type="STRING" id="97359.A0A550BTS5"/>
<gene>
    <name evidence="3" type="ORF">BD626DRAFT_521228</name>
</gene>
<feature type="signal peptide" evidence="2">
    <location>
        <begin position="1"/>
        <end position="24"/>
    </location>
</feature>
<accession>A0A550BTS5</accession>
<keyword evidence="4" id="KW-1185">Reference proteome</keyword>
<keyword evidence="1" id="KW-0812">Transmembrane</keyword>
<evidence type="ECO:0000256" key="1">
    <source>
        <dbReference type="SAM" id="Phobius"/>
    </source>
</evidence>
<dbReference type="Proteomes" id="UP000320762">
    <property type="component" value="Unassembled WGS sequence"/>
</dbReference>
<evidence type="ECO:0000256" key="2">
    <source>
        <dbReference type="SAM" id="SignalP"/>
    </source>
</evidence>
<organism evidence="3 4">
    <name type="scientific">Schizophyllum amplum</name>
    <dbReference type="NCBI Taxonomy" id="97359"/>
    <lineage>
        <taxon>Eukaryota</taxon>
        <taxon>Fungi</taxon>
        <taxon>Dikarya</taxon>
        <taxon>Basidiomycota</taxon>
        <taxon>Agaricomycotina</taxon>
        <taxon>Agaricomycetes</taxon>
        <taxon>Agaricomycetidae</taxon>
        <taxon>Agaricales</taxon>
        <taxon>Schizophyllaceae</taxon>
        <taxon>Schizophyllum</taxon>
    </lineage>
</organism>
<name>A0A550BTS5_9AGAR</name>
<feature type="chain" id="PRO_5022235071" description="Ser-Thr-rich glycosyl-phosphatidyl-inositol-anchored membrane family-domain-containing protein" evidence="2">
    <location>
        <begin position="25"/>
        <end position="206"/>
    </location>
</feature>
<dbReference type="EMBL" id="VDMD01000084">
    <property type="protein sequence ID" value="TRM55948.1"/>
    <property type="molecule type" value="Genomic_DNA"/>
</dbReference>
<keyword evidence="2" id="KW-0732">Signal</keyword>
<dbReference type="AlphaFoldDB" id="A0A550BTS5"/>
<dbReference type="OrthoDB" id="2576580at2759"/>
<sequence>MFTSVKTLTLALPLAALLAGVARADDSDFRVIVPGGDDLWWVAQSTNNIIWTCEDSPYSNFSVYLSNTDVNILSGPIGIIAVQENYDCSKMITQQQAAQPAGKGYKVLLTDTLNSTHVYAESEEFEIKALGATYPDASATPTGQATDTAAAASATVSSSSGSGGDGGSSSEGNGAATLYGSVVGVVMTGVIGVLTAGLMGVMGVLV</sequence>
<evidence type="ECO:0008006" key="5">
    <source>
        <dbReference type="Google" id="ProtNLM"/>
    </source>
</evidence>
<evidence type="ECO:0000313" key="3">
    <source>
        <dbReference type="EMBL" id="TRM55948.1"/>
    </source>
</evidence>
<comment type="caution">
    <text evidence="3">The sequence shown here is derived from an EMBL/GenBank/DDBJ whole genome shotgun (WGS) entry which is preliminary data.</text>
</comment>
<evidence type="ECO:0000313" key="4">
    <source>
        <dbReference type="Proteomes" id="UP000320762"/>
    </source>
</evidence>
<keyword evidence="1" id="KW-0472">Membrane</keyword>
<keyword evidence="1" id="KW-1133">Transmembrane helix</keyword>
<protein>
    <recommendedName>
        <fullName evidence="5">Ser-Thr-rich glycosyl-phosphatidyl-inositol-anchored membrane family-domain-containing protein</fullName>
    </recommendedName>
</protein>
<reference evidence="3 4" key="1">
    <citation type="journal article" date="2019" name="New Phytol.">
        <title>Comparative genomics reveals unique wood-decay strategies and fruiting body development in the Schizophyllaceae.</title>
        <authorList>
            <person name="Almasi E."/>
            <person name="Sahu N."/>
            <person name="Krizsan K."/>
            <person name="Balint B."/>
            <person name="Kovacs G.M."/>
            <person name="Kiss B."/>
            <person name="Cseklye J."/>
            <person name="Drula E."/>
            <person name="Henrissat B."/>
            <person name="Nagy I."/>
            <person name="Chovatia M."/>
            <person name="Adam C."/>
            <person name="LaButti K."/>
            <person name="Lipzen A."/>
            <person name="Riley R."/>
            <person name="Grigoriev I.V."/>
            <person name="Nagy L.G."/>
        </authorList>
    </citation>
    <scope>NUCLEOTIDE SEQUENCE [LARGE SCALE GENOMIC DNA]</scope>
    <source>
        <strain evidence="3 4">NL-1724</strain>
    </source>
</reference>
<proteinExistence type="predicted"/>
<feature type="transmembrane region" description="Helical" evidence="1">
    <location>
        <begin position="178"/>
        <end position="205"/>
    </location>
</feature>